<dbReference type="InterPro" id="IPR014801">
    <property type="entry name" value="Mediator_Med5_fun"/>
</dbReference>
<dbReference type="EMBL" id="MU865078">
    <property type="protein sequence ID" value="KAK4458213.1"/>
    <property type="molecule type" value="Genomic_DNA"/>
</dbReference>
<feature type="compositionally biased region" description="Low complexity" evidence="10">
    <location>
        <begin position="813"/>
        <end position="841"/>
    </location>
</feature>
<evidence type="ECO:0000256" key="5">
    <source>
        <dbReference type="ARBA" id="ARBA00023159"/>
    </source>
</evidence>
<organism evidence="11 12">
    <name type="scientific">Cladorrhinum samala</name>
    <dbReference type="NCBI Taxonomy" id="585594"/>
    <lineage>
        <taxon>Eukaryota</taxon>
        <taxon>Fungi</taxon>
        <taxon>Dikarya</taxon>
        <taxon>Ascomycota</taxon>
        <taxon>Pezizomycotina</taxon>
        <taxon>Sordariomycetes</taxon>
        <taxon>Sordariomycetidae</taxon>
        <taxon>Sordariales</taxon>
        <taxon>Podosporaceae</taxon>
        <taxon>Cladorrhinum</taxon>
    </lineage>
</organism>
<dbReference type="GO" id="GO:0006357">
    <property type="term" value="P:regulation of transcription by RNA polymerase II"/>
    <property type="evidence" value="ECO:0007669"/>
    <property type="project" value="InterPro"/>
</dbReference>
<dbReference type="Pfam" id="PF08689">
    <property type="entry name" value="Med5"/>
    <property type="match status" value="1"/>
</dbReference>
<dbReference type="PANTHER" id="PTHR35784:SF1">
    <property type="entry name" value="MEDIATOR OF RNA POLYMERASE II TRANSCRIPTION SUBUNIT 5"/>
    <property type="match status" value="1"/>
</dbReference>
<evidence type="ECO:0000256" key="7">
    <source>
        <dbReference type="ARBA" id="ARBA00023242"/>
    </source>
</evidence>
<keyword evidence="7 9" id="KW-0539">Nucleus</keyword>
<protein>
    <recommendedName>
        <fullName evidence="3 9">Mediator of RNA polymerase II transcription subunit 5</fullName>
    </recommendedName>
    <alternativeName>
        <fullName evidence="8 9">Mediator complex subunit 5</fullName>
    </alternativeName>
</protein>
<name>A0AAV9HCQ7_9PEZI</name>
<evidence type="ECO:0000256" key="8">
    <source>
        <dbReference type="ARBA" id="ARBA00031256"/>
    </source>
</evidence>
<gene>
    <name evidence="9" type="primary">MED5</name>
    <name evidence="11" type="ORF">QBC42DRAFT_315672</name>
</gene>
<accession>A0AAV9HCQ7</accession>
<keyword evidence="4 9" id="KW-0805">Transcription regulation</keyword>
<dbReference type="Proteomes" id="UP001321749">
    <property type="component" value="Unassembled WGS sequence"/>
</dbReference>
<feature type="region of interest" description="Disordered" evidence="10">
    <location>
        <begin position="114"/>
        <end position="134"/>
    </location>
</feature>
<evidence type="ECO:0000256" key="2">
    <source>
        <dbReference type="ARBA" id="ARBA00008782"/>
    </source>
</evidence>
<evidence type="ECO:0000256" key="6">
    <source>
        <dbReference type="ARBA" id="ARBA00023163"/>
    </source>
</evidence>
<comment type="subunit">
    <text evidence="9">Component of the Mediator complex.</text>
</comment>
<comment type="function">
    <text evidence="9">Component of the Mediator complex, a coactivator involved in the regulated transcription of nearly all RNA polymerase II-dependent genes. Mediator functions as a bridge to convey information from gene-specific regulatory proteins to the basal RNA polymerase II transcription machinery. Mediator is recruited to promoters by direct interactions with regulatory proteins and serves as a scaffold for the assembly of a functional preinitiation complex with RNA polymerase II and the general transcription factors.</text>
</comment>
<comment type="subcellular location">
    <subcellularLocation>
        <location evidence="1 9">Nucleus</location>
    </subcellularLocation>
</comment>
<feature type="region of interest" description="Disordered" evidence="10">
    <location>
        <begin position="1051"/>
        <end position="1074"/>
    </location>
</feature>
<feature type="region of interest" description="Disordered" evidence="10">
    <location>
        <begin position="799"/>
        <end position="841"/>
    </location>
</feature>
<reference evidence="11" key="2">
    <citation type="submission" date="2023-06" db="EMBL/GenBank/DDBJ databases">
        <authorList>
            <consortium name="Lawrence Berkeley National Laboratory"/>
            <person name="Mondo S.J."/>
            <person name="Hensen N."/>
            <person name="Bonometti L."/>
            <person name="Westerberg I."/>
            <person name="Brannstrom I.O."/>
            <person name="Guillou S."/>
            <person name="Cros-Aarteil S."/>
            <person name="Calhoun S."/>
            <person name="Haridas S."/>
            <person name="Kuo A."/>
            <person name="Pangilinan J."/>
            <person name="Riley R."/>
            <person name="Labutti K."/>
            <person name="Andreopoulos B."/>
            <person name="Lipzen A."/>
            <person name="Chen C."/>
            <person name="Yanf M."/>
            <person name="Daum C."/>
            <person name="Ng V."/>
            <person name="Clum A."/>
            <person name="Steindorff A."/>
            <person name="Ohm R."/>
            <person name="Martin F."/>
            <person name="Silar P."/>
            <person name="Natvig D."/>
            <person name="Lalanne C."/>
            <person name="Gautier V."/>
            <person name="Ament-Velasquez S.L."/>
            <person name="Kruys A."/>
            <person name="Hutchinson M.I."/>
            <person name="Powell A.J."/>
            <person name="Barry K."/>
            <person name="Miller A.N."/>
            <person name="Grigoriev I.V."/>
            <person name="Debuchy R."/>
            <person name="Gladieux P."/>
            <person name="Thoren M.H."/>
            <person name="Johannesson H."/>
        </authorList>
    </citation>
    <scope>NUCLEOTIDE SEQUENCE</scope>
    <source>
        <strain evidence="11">PSN324</strain>
    </source>
</reference>
<comment type="similarity">
    <text evidence="2 9">Belongs to the Mediator complex subunit 5 family.</text>
</comment>
<evidence type="ECO:0000256" key="1">
    <source>
        <dbReference type="ARBA" id="ARBA00004123"/>
    </source>
</evidence>
<dbReference type="PANTHER" id="PTHR35784">
    <property type="entry name" value="MEDIATOR OF RNA POLYMERASE II TRANSCRIPTION SUBUNIT 5"/>
    <property type="match status" value="1"/>
</dbReference>
<proteinExistence type="inferred from homology"/>
<sequence>MDGRPPPAPAAAAAAKGLLDAVAQWTKFLTLAEARRLDSDRFATFARITFTKYPLPPPLLADLLLRPTASNRVALDPRVPLYIEVLLKQKYLNTTAVLWALYKYSTTHTRIQSDAERQDATAPAGAIKEEPGAGVPKKHKITRWKTSYASEAVILWQLARYINQGAGIKGSRDAVEIAKIMVKWISLFTDAAAAFTRDAFGAIHTQEQKNEVARSRDAFVLFTIAFSENPTVLSTFNKPIAKAVRKHLSQSLEAFIPSVMHISPDFAGRLDMFRTQTLATLDPADKKDAAAVSDINSYMDNLMGLDSFQVSEIPIVNTRAGLYIYFSAGLAGRPLVDDMALFTYLHNRYQGDIHTTAVQLILGAFDVLANAVLRSEAKAGHLLKSFVVNKIPLILVSLAMSSSPMYPFNPELCITEALGQVDTGLFPTLSGMFDLSNNGSSFQDSVRQDFCFACQLHGLIPQSAIEKLLGDITYQTLPDEGRYVKDALIQSCLVDSERTHKLIGELDLMNGNVGAAAQAVVQVISSLCRNKETMTLKQLCSQLACKPSSLDILLLFNPAHKLLHPLCELLDEWGGYDDDQGEYQPVYEEFGSILLLMLALAYRYSLSPSDLGIRSADSFMGKLLSTGHLSRPLDELNEQERNHLHGWIQGLFGDSAGLGDELMASCPPQDFYLLMPTLFNQIFIALSTGVISDETLRSGLEYLLDVFLLPSLVPAILYLSNQLWQETRQGQVAIIKILQFILRSQSSSNEEATAMFGSVLNIVAKPLEHALRSYQRQDPKSQEVEPLLRTFKENLAVSRRTGGADHNELESWTSTHATPAATSSNNNINPAANAGPNGGLSNNTQPPVHGGLSAAVRHTIQDLVRWASQPALSGLPTAYTHRQTLAALKMLGAKQLLTILLDELKTLTESGQGPVAYDVVTAIICAPDVTNDSLSANPSLPPVVDETAGSFGGGALPPMQRRITLREALKTEAENWKALLKGDNPAMAEIVVRLYRRVEAQMAPGPGATVGMLEGGGLGVGVGVGGDVLMSDAAAAAMAAQAVGGDNSGGVGGGGVGSEGGGGGQVGGGTGQAGGSTGVAAGQAGGLDLDADNIFSGLPSLAGADFDANSFPGWDMEGF</sequence>
<dbReference type="AlphaFoldDB" id="A0AAV9HCQ7"/>
<evidence type="ECO:0000313" key="11">
    <source>
        <dbReference type="EMBL" id="KAK4458213.1"/>
    </source>
</evidence>
<evidence type="ECO:0000313" key="12">
    <source>
        <dbReference type="Proteomes" id="UP001321749"/>
    </source>
</evidence>
<evidence type="ECO:0000256" key="3">
    <source>
        <dbReference type="ARBA" id="ARBA00020628"/>
    </source>
</evidence>
<keyword evidence="5 9" id="KW-0010">Activator</keyword>
<keyword evidence="12" id="KW-1185">Reference proteome</keyword>
<evidence type="ECO:0000256" key="4">
    <source>
        <dbReference type="ARBA" id="ARBA00023015"/>
    </source>
</evidence>
<evidence type="ECO:0000256" key="9">
    <source>
        <dbReference type="RuleBase" id="RU364142"/>
    </source>
</evidence>
<keyword evidence="6 9" id="KW-0804">Transcription</keyword>
<dbReference type="GO" id="GO:0003712">
    <property type="term" value="F:transcription coregulator activity"/>
    <property type="evidence" value="ECO:0007669"/>
    <property type="project" value="InterPro"/>
</dbReference>
<comment type="caution">
    <text evidence="11">The sequence shown here is derived from an EMBL/GenBank/DDBJ whole genome shotgun (WGS) entry which is preliminary data.</text>
</comment>
<reference evidence="11" key="1">
    <citation type="journal article" date="2023" name="Mol. Phylogenet. Evol.">
        <title>Genome-scale phylogeny and comparative genomics of the fungal order Sordariales.</title>
        <authorList>
            <person name="Hensen N."/>
            <person name="Bonometti L."/>
            <person name="Westerberg I."/>
            <person name="Brannstrom I.O."/>
            <person name="Guillou S."/>
            <person name="Cros-Aarteil S."/>
            <person name="Calhoun S."/>
            <person name="Haridas S."/>
            <person name="Kuo A."/>
            <person name="Mondo S."/>
            <person name="Pangilinan J."/>
            <person name="Riley R."/>
            <person name="LaButti K."/>
            <person name="Andreopoulos B."/>
            <person name="Lipzen A."/>
            <person name="Chen C."/>
            <person name="Yan M."/>
            <person name="Daum C."/>
            <person name="Ng V."/>
            <person name="Clum A."/>
            <person name="Steindorff A."/>
            <person name="Ohm R.A."/>
            <person name="Martin F."/>
            <person name="Silar P."/>
            <person name="Natvig D.O."/>
            <person name="Lalanne C."/>
            <person name="Gautier V."/>
            <person name="Ament-Velasquez S.L."/>
            <person name="Kruys A."/>
            <person name="Hutchinson M.I."/>
            <person name="Powell A.J."/>
            <person name="Barry K."/>
            <person name="Miller A.N."/>
            <person name="Grigoriev I.V."/>
            <person name="Debuchy R."/>
            <person name="Gladieux P."/>
            <person name="Hiltunen Thoren M."/>
            <person name="Johannesson H."/>
        </authorList>
    </citation>
    <scope>NUCLEOTIDE SEQUENCE</scope>
    <source>
        <strain evidence="11">PSN324</strain>
    </source>
</reference>
<evidence type="ECO:0000256" key="10">
    <source>
        <dbReference type="SAM" id="MobiDB-lite"/>
    </source>
</evidence>
<dbReference type="GO" id="GO:0016592">
    <property type="term" value="C:mediator complex"/>
    <property type="evidence" value="ECO:0007669"/>
    <property type="project" value="InterPro"/>
</dbReference>